<gene>
    <name evidence="7" type="ORF">NSK_007279</name>
</gene>
<dbReference type="Proteomes" id="UP000355283">
    <property type="component" value="Unassembled WGS sequence"/>
</dbReference>
<reference evidence="7 8" key="1">
    <citation type="submission" date="2019-01" db="EMBL/GenBank/DDBJ databases">
        <title>Nuclear Genome Assembly of the Microalgal Biofuel strain Nannochloropsis salina CCMP1776.</title>
        <authorList>
            <person name="Hovde B."/>
        </authorList>
    </citation>
    <scope>NUCLEOTIDE SEQUENCE [LARGE SCALE GENOMIC DNA]</scope>
    <source>
        <strain evidence="7 8">CCMP1776</strain>
    </source>
</reference>
<evidence type="ECO:0000256" key="3">
    <source>
        <dbReference type="ARBA" id="ARBA00022989"/>
    </source>
</evidence>
<evidence type="ECO:0008006" key="9">
    <source>
        <dbReference type="Google" id="ProtNLM"/>
    </source>
</evidence>
<sequence>MAVLLSAALIQQHLNHFSKPLVQSKIVGILWMVPIYSVQSWLSLSFKRYALYLDMFRDCYEAYVLYLFLALLVAYLGDGEEERVVALLQHQPRVKHIMPFKLCLGGGEVPHGADFLRFCKFGTMQYIVLKPACTLAAVILAACGLYGEGSFALNRFWIYQTLIMNVSVGYAFYCLGLFYVLLHGPLEAHNPVPKFLCIKAVLFLSFWQGVVIAALVRLGLLPHFGEWTTQNVAMAVQEVLICVEMMLVAFAHQYAFPVAEYVGAPAMRTGLLSDHFSHTTALRDFNEVMPVLLPSNFTPGLAQSIDRRGEIGLAGGWETGNGNGSCPSQPVLHKEVTEFSSRPGQRRSRQSSSQDLGADSANGSNGWATSPPGEKFKSAPARKLGVFYGFEALGPHRDLNSGSYAIPVSPSATTLSSPKNNPRAPADAGVGGAKHESFGGEGPCLPEKDRPMLSKGEALASNTFPWRLNG</sequence>
<name>A0A4D9CXX8_9STRA</name>
<comment type="subcellular location">
    <subcellularLocation>
        <location evidence="1">Membrane</location>
        <topology evidence="1">Multi-pass membrane protein</topology>
    </subcellularLocation>
</comment>
<dbReference type="PANTHER" id="PTHR23423">
    <property type="entry name" value="ORGANIC SOLUTE TRANSPORTER-RELATED"/>
    <property type="match status" value="1"/>
</dbReference>
<evidence type="ECO:0000313" key="8">
    <source>
        <dbReference type="Proteomes" id="UP000355283"/>
    </source>
</evidence>
<proteinExistence type="predicted"/>
<evidence type="ECO:0000256" key="4">
    <source>
        <dbReference type="ARBA" id="ARBA00023136"/>
    </source>
</evidence>
<keyword evidence="8" id="KW-1185">Reference proteome</keyword>
<evidence type="ECO:0000256" key="5">
    <source>
        <dbReference type="SAM" id="MobiDB-lite"/>
    </source>
</evidence>
<keyword evidence="4 6" id="KW-0472">Membrane</keyword>
<keyword evidence="2 6" id="KW-0812">Transmembrane</keyword>
<dbReference type="EMBL" id="SDOX01000128">
    <property type="protein sequence ID" value="TFJ81318.1"/>
    <property type="molecule type" value="Genomic_DNA"/>
</dbReference>
<dbReference type="OrthoDB" id="5348404at2759"/>
<evidence type="ECO:0000313" key="7">
    <source>
        <dbReference type="EMBL" id="TFJ81318.1"/>
    </source>
</evidence>
<feature type="region of interest" description="Disordered" evidence="5">
    <location>
        <begin position="410"/>
        <end position="458"/>
    </location>
</feature>
<comment type="caution">
    <text evidence="7">The sequence shown here is derived from an EMBL/GenBank/DDBJ whole genome shotgun (WGS) entry which is preliminary data.</text>
</comment>
<feature type="region of interest" description="Disordered" evidence="5">
    <location>
        <begin position="337"/>
        <end position="378"/>
    </location>
</feature>
<feature type="transmembrane region" description="Helical" evidence="6">
    <location>
        <begin position="28"/>
        <end position="46"/>
    </location>
</feature>
<accession>A0A4D9CXX8</accession>
<dbReference type="Pfam" id="PF03619">
    <property type="entry name" value="Solute_trans_a"/>
    <property type="match status" value="1"/>
</dbReference>
<feature type="transmembrane region" description="Helical" evidence="6">
    <location>
        <begin position="58"/>
        <end position="77"/>
    </location>
</feature>
<keyword evidence="3 6" id="KW-1133">Transmembrane helix</keyword>
<evidence type="ECO:0000256" key="6">
    <source>
        <dbReference type="SAM" id="Phobius"/>
    </source>
</evidence>
<feature type="compositionally biased region" description="Polar residues" evidence="5">
    <location>
        <begin position="410"/>
        <end position="420"/>
    </location>
</feature>
<feature type="transmembrane region" description="Helical" evidence="6">
    <location>
        <begin position="158"/>
        <end position="180"/>
    </location>
</feature>
<protein>
    <recommendedName>
        <fullName evidence="9">Transmembrane protein 184C</fullName>
    </recommendedName>
</protein>
<dbReference type="AlphaFoldDB" id="A0A4D9CXX8"/>
<feature type="transmembrane region" description="Helical" evidence="6">
    <location>
        <begin position="200"/>
        <end position="220"/>
    </location>
</feature>
<organism evidence="7 8">
    <name type="scientific">Nannochloropsis salina CCMP1776</name>
    <dbReference type="NCBI Taxonomy" id="1027361"/>
    <lineage>
        <taxon>Eukaryota</taxon>
        <taxon>Sar</taxon>
        <taxon>Stramenopiles</taxon>
        <taxon>Ochrophyta</taxon>
        <taxon>Eustigmatophyceae</taxon>
        <taxon>Eustigmatales</taxon>
        <taxon>Monodopsidaceae</taxon>
        <taxon>Microchloropsis</taxon>
        <taxon>Microchloropsis salina</taxon>
    </lineage>
</organism>
<dbReference type="InterPro" id="IPR005178">
    <property type="entry name" value="Ostalpha/TMEM184C"/>
</dbReference>
<evidence type="ECO:0000256" key="1">
    <source>
        <dbReference type="ARBA" id="ARBA00004141"/>
    </source>
</evidence>
<dbReference type="GO" id="GO:0016020">
    <property type="term" value="C:membrane"/>
    <property type="evidence" value="ECO:0007669"/>
    <property type="project" value="UniProtKB-SubCell"/>
</dbReference>
<feature type="transmembrane region" description="Helical" evidence="6">
    <location>
        <begin position="126"/>
        <end position="146"/>
    </location>
</feature>
<evidence type="ECO:0000256" key="2">
    <source>
        <dbReference type="ARBA" id="ARBA00022692"/>
    </source>
</evidence>
<dbReference type="SMART" id="SM01417">
    <property type="entry name" value="Solute_trans_a"/>
    <property type="match status" value="1"/>
</dbReference>